<evidence type="ECO:0000256" key="1">
    <source>
        <dbReference type="SAM" id="MobiDB-lite"/>
    </source>
</evidence>
<evidence type="ECO:0000313" key="3">
    <source>
        <dbReference type="Proteomes" id="UP000054107"/>
    </source>
</evidence>
<name>A0A0B7N3D1_9FUNG</name>
<dbReference type="Proteomes" id="UP000054107">
    <property type="component" value="Unassembled WGS sequence"/>
</dbReference>
<dbReference type="EMBL" id="LN728481">
    <property type="protein sequence ID" value="CEP12816.1"/>
    <property type="molecule type" value="Genomic_DNA"/>
</dbReference>
<feature type="region of interest" description="Disordered" evidence="1">
    <location>
        <begin position="257"/>
        <end position="280"/>
    </location>
</feature>
<feature type="compositionally biased region" description="Low complexity" evidence="1">
    <location>
        <begin position="202"/>
        <end position="215"/>
    </location>
</feature>
<feature type="region of interest" description="Disordered" evidence="1">
    <location>
        <begin position="202"/>
        <end position="226"/>
    </location>
</feature>
<reference evidence="2 3" key="1">
    <citation type="submission" date="2014-09" db="EMBL/GenBank/DDBJ databases">
        <authorList>
            <person name="Ellenberger Sabrina"/>
        </authorList>
    </citation>
    <scope>NUCLEOTIDE SEQUENCE [LARGE SCALE GENOMIC DNA]</scope>
    <source>
        <strain evidence="2 3">CBS 412.66</strain>
    </source>
</reference>
<feature type="compositionally biased region" description="Low complexity" evidence="1">
    <location>
        <begin position="113"/>
        <end position="139"/>
    </location>
</feature>
<proteinExistence type="predicted"/>
<organism evidence="2 3">
    <name type="scientific">Parasitella parasitica</name>
    <dbReference type="NCBI Taxonomy" id="35722"/>
    <lineage>
        <taxon>Eukaryota</taxon>
        <taxon>Fungi</taxon>
        <taxon>Fungi incertae sedis</taxon>
        <taxon>Mucoromycota</taxon>
        <taxon>Mucoromycotina</taxon>
        <taxon>Mucoromycetes</taxon>
        <taxon>Mucorales</taxon>
        <taxon>Mucorineae</taxon>
        <taxon>Mucoraceae</taxon>
        <taxon>Parasitella</taxon>
    </lineage>
</organism>
<feature type="compositionally biased region" description="Polar residues" evidence="1">
    <location>
        <begin position="149"/>
        <end position="161"/>
    </location>
</feature>
<protein>
    <submittedName>
        <fullName evidence="2">Uncharacterized protein</fullName>
    </submittedName>
</protein>
<sequence>MPRTANSSTFLESDKPDEWERATALFNVDAIGPQRTKDSLKQLYGRLKVIKKPTGNSRPSEMAKKVREIEDAIASKTCSFELGGYETSDLEDESEDIHSNGNTFLTIDNADLSSSSPGPSSSGPSSSSSGAVLRPFPESSSERFRRSLSMPQKGSKNSGSLQKIVEAFTSVADRIAQNLGSAEGLDTTSNIRLEKVETSVSSLSSKVDTSVSSLSEKVDTSVSSLSDKVDTCMSQIHSMSQEVQKIGGVLEQLLALGRGRSRDDEDENGDDLKGKRPRFN</sequence>
<gene>
    <name evidence="2" type="primary">PARPA_06811.1 scaffold 24133</name>
</gene>
<evidence type="ECO:0000313" key="2">
    <source>
        <dbReference type="EMBL" id="CEP12816.1"/>
    </source>
</evidence>
<feature type="region of interest" description="Disordered" evidence="1">
    <location>
        <begin position="86"/>
        <end position="161"/>
    </location>
</feature>
<dbReference type="AlphaFoldDB" id="A0A0B7N3D1"/>
<accession>A0A0B7N3D1</accession>
<keyword evidence="3" id="KW-1185">Reference proteome</keyword>